<proteinExistence type="predicted"/>
<evidence type="ECO:0000313" key="1">
    <source>
        <dbReference type="EMBL" id="MBX63072.1"/>
    </source>
</evidence>
<reference evidence="1" key="1">
    <citation type="submission" date="2018-02" db="EMBL/GenBank/DDBJ databases">
        <title>Rhizophora mucronata_Transcriptome.</title>
        <authorList>
            <person name="Meera S.P."/>
            <person name="Sreeshan A."/>
            <person name="Augustine A."/>
        </authorList>
    </citation>
    <scope>NUCLEOTIDE SEQUENCE</scope>
    <source>
        <tissue evidence="1">Leaf</tissue>
    </source>
</reference>
<name>A0A2P2Q7W2_RHIMU</name>
<organism evidence="1">
    <name type="scientific">Rhizophora mucronata</name>
    <name type="common">Asiatic mangrove</name>
    <dbReference type="NCBI Taxonomy" id="61149"/>
    <lineage>
        <taxon>Eukaryota</taxon>
        <taxon>Viridiplantae</taxon>
        <taxon>Streptophyta</taxon>
        <taxon>Embryophyta</taxon>
        <taxon>Tracheophyta</taxon>
        <taxon>Spermatophyta</taxon>
        <taxon>Magnoliopsida</taxon>
        <taxon>eudicotyledons</taxon>
        <taxon>Gunneridae</taxon>
        <taxon>Pentapetalae</taxon>
        <taxon>rosids</taxon>
        <taxon>fabids</taxon>
        <taxon>Malpighiales</taxon>
        <taxon>Rhizophoraceae</taxon>
        <taxon>Rhizophora</taxon>
    </lineage>
</organism>
<protein>
    <submittedName>
        <fullName evidence="1">Uncharacterized protein</fullName>
    </submittedName>
</protein>
<dbReference type="EMBL" id="GGEC01082588">
    <property type="protein sequence ID" value="MBX63072.1"/>
    <property type="molecule type" value="Transcribed_RNA"/>
</dbReference>
<accession>A0A2P2Q7W2</accession>
<dbReference type="AlphaFoldDB" id="A0A2P2Q7W2"/>
<sequence length="52" mass="5804">MSNDYCGAGTGSRKLLLSFCVTQFDSLQQAMYDVLAPVVLLTNNPQICYWNI</sequence>